<reference evidence="2" key="1">
    <citation type="submission" date="2013-03" db="EMBL/GenBank/DDBJ databases">
        <title>The Genome Sequence of Anopheles minimus MINIMUS1.</title>
        <authorList>
            <consortium name="The Broad Institute Genomics Platform"/>
            <person name="Neafsey D.E."/>
            <person name="Walton C."/>
            <person name="Walker B."/>
            <person name="Young S.K."/>
            <person name="Zeng Q."/>
            <person name="Gargeya S."/>
            <person name="Fitzgerald M."/>
            <person name="Haas B."/>
            <person name="Abouelleil A."/>
            <person name="Allen A.W."/>
            <person name="Alvarado L."/>
            <person name="Arachchi H.M."/>
            <person name="Berlin A.M."/>
            <person name="Chapman S.B."/>
            <person name="Gainer-Dewar J."/>
            <person name="Goldberg J."/>
            <person name="Griggs A."/>
            <person name="Gujja S."/>
            <person name="Hansen M."/>
            <person name="Howarth C."/>
            <person name="Imamovic A."/>
            <person name="Ireland A."/>
            <person name="Larimer J."/>
            <person name="McCowan C."/>
            <person name="Murphy C."/>
            <person name="Pearson M."/>
            <person name="Poon T.W."/>
            <person name="Priest M."/>
            <person name="Roberts A."/>
            <person name="Saif S."/>
            <person name="Shea T."/>
            <person name="Sisk P."/>
            <person name="Sykes S."/>
            <person name="Wortman J."/>
            <person name="Nusbaum C."/>
            <person name="Birren B."/>
        </authorList>
    </citation>
    <scope>NUCLEOTIDE SEQUENCE [LARGE SCALE GENOMIC DNA]</scope>
    <source>
        <strain evidence="2">MINIMUS1</strain>
    </source>
</reference>
<accession>A0A182VWL8</accession>
<sequence length="89" mass="10208">MYPWYREAQLSVGQLCSPLAGPTPIKTENNYSDCMLAVDFPNKRKDRLPLLTIRRVGIQSIRHRLIKTMDGMIWQTGNQEAHVTPVPKD</sequence>
<organism evidence="1 2">
    <name type="scientific">Anopheles minimus</name>
    <dbReference type="NCBI Taxonomy" id="112268"/>
    <lineage>
        <taxon>Eukaryota</taxon>
        <taxon>Metazoa</taxon>
        <taxon>Ecdysozoa</taxon>
        <taxon>Arthropoda</taxon>
        <taxon>Hexapoda</taxon>
        <taxon>Insecta</taxon>
        <taxon>Pterygota</taxon>
        <taxon>Neoptera</taxon>
        <taxon>Endopterygota</taxon>
        <taxon>Diptera</taxon>
        <taxon>Nematocera</taxon>
        <taxon>Culicoidea</taxon>
        <taxon>Culicidae</taxon>
        <taxon>Anophelinae</taxon>
        <taxon>Anopheles</taxon>
    </lineage>
</organism>
<proteinExistence type="predicted"/>
<evidence type="ECO:0000313" key="2">
    <source>
        <dbReference type="Proteomes" id="UP000075920"/>
    </source>
</evidence>
<protein>
    <submittedName>
        <fullName evidence="1">Uncharacterized protein</fullName>
    </submittedName>
</protein>
<dbReference type="AlphaFoldDB" id="A0A182VWL8"/>
<dbReference type="VEuPathDB" id="VectorBase:AMIN002467"/>
<dbReference type="Proteomes" id="UP000075920">
    <property type="component" value="Unassembled WGS sequence"/>
</dbReference>
<dbReference type="EnsemblMetazoa" id="AMIN002467-RA">
    <property type="protein sequence ID" value="AMIN002467-PA"/>
    <property type="gene ID" value="AMIN002467"/>
</dbReference>
<reference evidence="1" key="2">
    <citation type="submission" date="2020-05" db="UniProtKB">
        <authorList>
            <consortium name="EnsemblMetazoa"/>
        </authorList>
    </citation>
    <scope>IDENTIFICATION</scope>
    <source>
        <strain evidence="1">MINIMUS1</strain>
    </source>
</reference>
<name>A0A182VWL8_9DIPT</name>
<keyword evidence="2" id="KW-1185">Reference proteome</keyword>
<evidence type="ECO:0000313" key="1">
    <source>
        <dbReference type="EnsemblMetazoa" id="AMIN002467-PA"/>
    </source>
</evidence>